<protein>
    <submittedName>
        <fullName evidence="2">Outer membrane biogenesis protein BamB</fullName>
    </submittedName>
</protein>
<gene>
    <name evidence="2" type="ORF">MFFC18_16000</name>
</gene>
<sequence>MSSSQRVRNWIPVFAVFTIVSLMGDSGYAQNSNWANWRGPEQNGISRETNLVEDWSLEPQKNVDWVADTGGRCTPIVLNGRIYLNCRTKDDFNDPEEKIHSQEQVVCWAEDGTELWRDEFNVFKTDIPSPRVGWAAMCGDEETGYVYSHSVGGLLKCYSPDGEIVWEKSLFEEYGKISGYGGRTQTPIIDEDRLIVSFLATNWGDTKGPAPKHYYYAFDKKTGSLQWVSAPGGAPKDTNYSAPVVAVVKGQRMLIGGNADGGIYAMNARTGKPIWGFRMSLRGLNTTPVVVGDKVFISHGEDNIDNQEFGRVQCIDATGTGDVTDTHSVWREDGIKAGYTALLSHDGMLFVVADIGNMICYDCETGKRLWEHDLGTVGKGSPVWADGKIYATEVNGHMHILKPSREGCESLSKVKIKSAGEGIGDDEIYASPAIANGRVYLVTRDRTICIHDKSKEVVIGEPKALPEETPAGSEIDMIQLRPYEVILDAGKSQDFEVCAFDANGRLIKKMPAAELKIGETLTGLTTSGATLTCPSDVSTELAGTITTEVEGKTATARIRVFNPSTVWKWDFEGYKGVKVPPTWVRAHIKIKPFDLNGNTVMKVTGGAEAKGRPSHNISIGPPDMKDFTLQADVMMTEQRRQLASVGLTANRYDLYLKGNVGKLQVRSWPPHLRMAQTMKFPSDPDVWYTMKMKVETTDDEATIYGKVWLRDSEEPADWSIVATDPHPNQTGSPGLIFYAQADCFFDNVVLTKE</sequence>
<evidence type="ECO:0000313" key="2">
    <source>
        <dbReference type="EMBL" id="QEG21741.1"/>
    </source>
</evidence>
<organism evidence="2 3">
    <name type="scientific">Mariniblastus fucicola</name>
    <dbReference type="NCBI Taxonomy" id="980251"/>
    <lineage>
        <taxon>Bacteria</taxon>
        <taxon>Pseudomonadati</taxon>
        <taxon>Planctomycetota</taxon>
        <taxon>Planctomycetia</taxon>
        <taxon>Pirellulales</taxon>
        <taxon>Pirellulaceae</taxon>
        <taxon>Mariniblastus</taxon>
    </lineage>
</organism>
<evidence type="ECO:0000313" key="3">
    <source>
        <dbReference type="Proteomes" id="UP000322214"/>
    </source>
</evidence>
<dbReference type="Proteomes" id="UP000322214">
    <property type="component" value="Chromosome"/>
</dbReference>
<feature type="domain" description="Pyrrolo-quinoline quinone repeat" evidence="1">
    <location>
        <begin position="105"/>
        <end position="362"/>
    </location>
</feature>
<dbReference type="EMBL" id="CP042912">
    <property type="protein sequence ID" value="QEG21741.1"/>
    <property type="molecule type" value="Genomic_DNA"/>
</dbReference>
<dbReference type="Pfam" id="PF13360">
    <property type="entry name" value="PQQ_2"/>
    <property type="match status" value="1"/>
</dbReference>
<dbReference type="InterPro" id="IPR015943">
    <property type="entry name" value="WD40/YVTN_repeat-like_dom_sf"/>
</dbReference>
<dbReference type="KEGG" id="mff:MFFC18_16000"/>
<keyword evidence="3" id="KW-1185">Reference proteome</keyword>
<dbReference type="Gene3D" id="2.130.10.10">
    <property type="entry name" value="YVTN repeat-like/Quinoprotein amine dehydrogenase"/>
    <property type="match status" value="2"/>
</dbReference>
<dbReference type="RefSeq" id="WP_202907561.1">
    <property type="nucleotide sequence ID" value="NZ_CP042912.1"/>
</dbReference>
<dbReference type="SUPFAM" id="SSF50998">
    <property type="entry name" value="Quinoprotein alcohol dehydrogenase-like"/>
    <property type="match status" value="2"/>
</dbReference>
<dbReference type="InterPro" id="IPR002372">
    <property type="entry name" value="PQQ_rpt_dom"/>
</dbReference>
<dbReference type="AlphaFoldDB" id="A0A5B9PFL2"/>
<dbReference type="Gene3D" id="2.40.128.630">
    <property type="match status" value="1"/>
</dbReference>
<accession>A0A5B9PFL2</accession>
<dbReference type="Gene3D" id="2.60.120.560">
    <property type="entry name" value="Exo-inulinase, domain 1"/>
    <property type="match status" value="1"/>
</dbReference>
<evidence type="ECO:0000259" key="1">
    <source>
        <dbReference type="Pfam" id="PF13360"/>
    </source>
</evidence>
<dbReference type="PANTHER" id="PTHR34512">
    <property type="entry name" value="CELL SURFACE PROTEIN"/>
    <property type="match status" value="1"/>
</dbReference>
<dbReference type="InterPro" id="IPR018391">
    <property type="entry name" value="PQQ_b-propeller_rpt"/>
</dbReference>
<dbReference type="InterPro" id="IPR011047">
    <property type="entry name" value="Quinoprotein_ADH-like_sf"/>
</dbReference>
<dbReference type="STRING" id="980251.GCA_001642875_03201"/>
<dbReference type="PANTHER" id="PTHR34512:SF30">
    <property type="entry name" value="OUTER MEMBRANE PROTEIN ASSEMBLY FACTOR BAMB"/>
    <property type="match status" value="1"/>
</dbReference>
<dbReference type="SMART" id="SM00564">
    <property type="entry name" value="PQQ"/>
    <property type="match status" value="5"/>
</dbReference>
<reference evidence="2 3" key="1">
    <citation type="submission" date="2019-08" db="EMBL/GenBank/DDBJ databases">
        <title>Deep-cultivation of Planctomycetes and their phenomic and genomic characterization uncovers novel biology.</title>
        <authorList>
            <person name="Wiegand S."/>
            <person name="Jogler M."/>
            <person name="Boedeker C."/>
            <person name="Pinto D."/>
            <person name="Vollmers J."/>
            <person name="Rivas-Marin E."/>
            <person name="Kohn T."/>
            <person name="Peeters S.H."/>
            <person name="Heuer A."/>
            <person name="Rast P."/>
            <person name="Oberbeckmann S."/>
            <person name="Bunk B."/>
            <person name="Jeske O."/>
            <person name="Meyerdierks A."/>
            <person name="Storesund J.E."/>
            <person name="Kallscheuer N."/>
            <person name="Luecker S."/>
            <person name="Lage O.M."/>
            <person name="Pohl T."/>
            <person name="Merkel B.J."/>
            <person name="Hornburger P."/>
            <person name="Mueller R.-W."/>
            <person name="Bruemmer F."/>
            <person name="Labrenz M."/>
            <person name="Spormann A.M."/>
            <person name="Op den Camp H."/>
            <person name="Overmann J."/>
            <person name="Amann R."/>
            <person name="Jetten M.S.M."/>
            <person name="Mascher T."/>
            <person name="Medema M.H."/>
            <person name="Devos D.P."/>
            <person name="Kaster A.-K."/>
            <person name="Ovreas L."/>
            <person name="Rohde M."/>
            <person name="Galperin M.Y."/>
            <person name="Jogler C."/>
        </authorList>
    </citation>
    <scope>NUCLEOTIDE SEQUENCE [LARGE SCALE GENOMIC DNA]</scope>
    <source>
        <strain evidence="2 3">FC18</strain>
    </source>
</reference>
<proteinExistence type="predicted"/>
<name>A0A5B9PFL2_9BACT</name>